<comment type="caution">
    <text evidence="1">The sequence shown here is derived from an EMBL/GenBank/DDBJ whole genome shotgun (WGS) entry which is preliminary data.</text>
</comment>
<dbReference type="Proteomes" id="UP000646911">
    <property type="component" value="Unassembled WGS sequence"/>
</dbReference>
<gene>
    <name evidence="1" type="ORF">H8L47_29365</name>
</gene>
<dbReference type="RefSeq" id="WP_222616734.1">
    <property type="nucleotide sequence ID" value="NZ_JACOFX010000102.1"/>
</dbReference>
<reference evidence="1 2" key="1">
    <citation type="submission" date="2020-08" db="EMBL/GenBank/DDBJ databases">
        <title>Novel species isolated from subtropical streams in China.</title>
        <authorList>
            <person name="Lu H."/>
        </authorList>
    </citation>
    <scope>NUCLEOTIDE SEQUENCE [LARGE SCALE GENOMIC DNA]</scope>
    <source>
        <strain evidence="1 2">NL8W</strain>
    </source>
</reference>
<evidence type="ECO:0000313" key="2">
    <source>
        <dbReference type="Proteomes" id="UP000646911"/>
    </source>
</evidence>
<feature type="non-terminal residue" evidence="1">
    <location>
        <position position="83"/>
    </location>
</feature>
<dbReference type="EMBL" id="JACOFX010000102">
    <property type="protein sequence ID" value="MBC3911666.1"/>
    <property type="molecule type" value="Genomic_DNA"/>
</dbReference>
<dbReference type="SUPFAM" id="SSF51120">
    <property type="entry name" value="beta-Roll"/>
    <property type="match status" value="1"/>
</dbReference>
<feature type="non-terminal residue" evidence="1">
    <location>
        <position position="1"/>
    </location>
</feature>
<accession>A0ABR6ZJ74</accession>
<sequence>ADTSGQVQNVTVTGGTGADTFYLADTIETGDSLTGGDGTDTLIIVNGGNVTAGAAGSSIITKVEALQVLMNNAASVVDFAKLP</sequence>
<keyword evidence="2" id="KW-1185">Reference proteome</keyword>
<dbReference type="InterPro" id="IPR011049">
    <property type="entry name" value="Serralysin-like_metalloprot_C"/>
</dbReference>
<evidence type="ECO:0000313" key="1">
    <source>
        <dbReference type="EMBL" id="MBC3911666.1"/>
    </source>
</evidence>
<proteinExistence type="predicted"/>
<organism evidence="1 2">
    <name type="scientific">Undibacterium umbellatum</name>
    <dbReference type="NCBI Taxonomy" id="2762300"/>
    <lineage>
        <taxon>Bacteria</taxon>
        <taxon>Pseudomonadati</taxon>
        <taxon>Pseudomonadota</taxon>
        <taxon>Betaproteobacteria</taxon>
        <taxon>Burkholderiales</taxon>
        <taxon>Oxalobacteraceae</taxon>
        <taxon>Undibacterium</taxon>
    </lineage>
</organism>
<name>A0ABR6ZJ74_9BURK</name>
<protein>
    <submittedName>
        <fullName evidence="1">Uncharacterized protein</fullName>
    </submittedName>
</protein>